<dbReference type="InterPro" id="IPR001810">
    <property type="entry name" value="F-box_dom"/>
</dbReference>
<sequence length="423" mass="48899">MATSSNNIPTRPRADVMGLLDLPAEVTELIARSCDPHDLLALRLVNHDISSKIIRTFTANFFKQRMLLLCDEKQLRTLINIANHPHFGRAVQVLVCCIDELPQPDDFLRTDRLEESPPPAPEDLSLDQFLELKDKEREYHTLLEEQNSFQETQTDLHLLTVIFSRLRRQGGIPQLGVVDRYSAYWNGPYDSHPNIPTPRLEALTGELLAPPVDYSRAVEIVVEAASLSLLKIDAFTICYDNWYWSMTYLVSDKMIDHSKQMFFSLKHLQLMFAPDEDADTVTVHKMLELFAVAQSLETLSLQAHEPERNSPDVSLLWALTSMIMTQGFPMLRQLWLSGFVLEFAKVTSFIECHDKLKHLHLRHCHFPSVHANRSFWLHHEHPDCVEKHNKAVHELIRDRTGFSMTRLEGCTVREWEPDEEKWT</sequence>
<dbReference type="Proteomes" id="UP001271007">
    <property type="component" value="Unassembled WGS sequence"/>
</dbReference>
<keyword evidence="3" id="KW-1185">Reference proteome</keyword>
<protein>
    <recommendedName>
        <fullName evidence="1">F-box domain-containing protein</fullName>
    </recommendedName>
</protein>
<evidence type="ECO:0000259" key="1">
    <source>
        <dbReference type="PROSITE" id="PS50181"/>
    </source>
</evidence>
<accession>A0AAJ0DBG4</accession>
<dbReference type="AlphaFoldDB" id="A0AAJ0DBG4"/>
<dbReference type="SUPFAM" id="SSF52047">
    <property type="entry name" value="RNI-like"/>
    <property type="match status" value="1"/>
</dbReference>
<proteinExistence type="predicted"/>
<feature type="domain" description="F-box" evidence="1">
    <location>
        <begin position="16"/>
        <end position="65"/>
    </location>
</feature>
<organism evidence="2 3">
    <name type="scientific">Extremus antarcticus</name>
    <dbReference type="NCBI Taxonomy" id="702011"/>
    <lineage>
        <taxon>Eukaryota</taxon>
        <taxon>Fungi</taxon>
        <taxon>Dikarya</taxon>
        <taxon>Ascomycota</taxon>
        <taxon>Pezizomycotina</taxon>
        <taxon>Dothideomycetes</taxon>
        <taxon>Dothideomycetidae</taxon>
        <taxon>Mycosphaerellales</taxon>
        <taxon>Extremaceae</taxon>
        <taxon>Extremus</taxon>
    </lineage>
</organism>
<evidence type="ECO:0000313" key="3">
    <source>
        <dbReference type="Proteomes" id="UP001271007"/>
    </source>
</evidence>
<evidence type="ECO:0000313" key="2">
    <source>
        <dbReference type="EMBL" id="KAK3046909.1"/>
    </source>
</evidence>
<gene>
    <name evidence="2" type="ORF">LTR09_011660</name>
</gene>
<name>A0AAJ0DBG4_9PEZI</name>
<reference evidence="2" key="1">
    <citation type="submission" date="2023-04" db="EMBL/GenBank/DDBJ databases">
        <title>Black Yeasts Isolated from many extreme environments.</title>
        <authorList>
            <person name="Coleine C."/>
            <person name="Stajich J.E."/>
            <person name="Selbmann L."/>
        </authorList>
    </citation>
    <scope>NUCLEOTIDE SEQUENCE</scope>
    <source>
        <strain evidence="2">CCFEE 5312</strain>
    </source>
</reference>
<dbReference type="PROSITE" id="PS50181">
    <property type="entry name" value="FBOX"/>
    <property type="match status" value="1"/>
</dbReference>
<dbReference type="EMBL" id="JAWDJX010000075">
    <property type="protein sequence ID" value="KAK3046909.1"/>
    <property type="molecule type" value="Genomic_DNA"/>
</dbReference>
<comment type="caution">
    <text evidence="2">The sequence shown here is derived from an EMBL/GenBank/DDBJ whole genome shotgun (WGS) entry which is preliminary data.</text>
</comment>